<dbReference type="Proteomes" id="UP000297245">
    <property type="component" value="Unassembled WGS sequence"/>
</dbReference>
<dbReference type="Pfam" id="PF06985">
    <property type="entry name" value="HET"/>
    <property type="match status" value="1"/>
</dbReference>
<dbReference type="OrthoDB" id="2753634at2759"/>
<name>A0A4S8MDI4_DENBC</name>
<sequence>MYRCIRMEKNRAISVINPTSPRLMAPVDVCPHRFIDTQSLELVEFSSEDNIIIPPYAILSHTWIPKEEIIYDEYRQPLEETYYKLGYHKIKAACQRAHEQNLRYIWIDTCCIKQSDDNDVAANTTSMYDYYQNAEVCNWLAQFKSSQWLERGWTLQELLAPKTVLFFDEDWQYIGDKRGQSIHDINVLDRMS</sequence>
<proteinExistence type="predicted"/>
<dbReference type="EMBL" id="ML179101">
    <property type="protein sequence ID" value="THV00635.1"/>
    <property type="molecule type" value="Genomic_DNA"/>
</dbReference>
<gene>
    <name evidence="2" type="ORF">K435DRAFT_837201</name>
</gene>
<organism evidence="2 3">
    <name type="scientific">Dendrothele bispora (strain CBS 962.96)</name>
    <dbReference type="NCBI Taxonomy" id="1314807"/>
    <lineage>
        <taxon>Eukaryota</taxon>
        <taxon>Fungi</taxon>
        <taxon>Dikarya</taxon>
        <taxon>Basidiomycota</taxon>
        <taxon>Agaricomycotina</taxon>
        <taxon>Agaricomycetes</taxon>
        <taxon>Agaricomycetidae</taxon>
        <taxon>Agaricales</taxon>
        <taxon>Agaricales incertae sedis</taxon>
        <taxon>Dendrothele</taxon>
    </lineage>
</organism>
<feature type="domain" description="Heterokaryon incompatibility" evidence="1">
    <location>
        <begin position="56"/>
        <end position="137"/>
    </location>
</feature>
<keyword evidence="3" id="KW-1185">Reference proteome</keyword>
<reference evidence="2 3" key="1">
    <citation type="journal article" date="2019" name="Nat. Ecol. Evol.">
        <title>Megaphylogeny resolves global patterns of mushroom evolution.</title>
        <authorList>
            <person name="Varga T."/>
            <person name="Krizsan K."/>
            <person name="Foldi C."/>
            <person name="Dima B."/>
            <person name="Sanchez-Garcia M."/>
            <person name="Sanchez-Ramirez S."/>
            <person name="Szollosi G.J."/>
            <person name="Szarkandi J.G."/>
            <person name="Papp V."/>
            <person name="Albert L."/>
            <person name="Andreopoulos W."/>
            <person name="Angelini C."/>
            <person name="Antonin V."/>
            <person name="Barry K.W."/>
            <person name="Bougher N.L."/>
            <person name="Buchanan P."/>
            <person name="Buyck B."/>
            <person name="Bense V."/>
            <person name="Catcheside P."/>
            <person name="Chovatia M."/>
            <person name="Cooper J."/>
            <person name="Damon W."/>
            <person name="Desjardin D."/>
            <person name="Finy P."/>
            <person name="Geml J."/>
            <person name="Haridas S."/>
            <person name="Hughes K."/>
            <person name="Justo A."/>
            <person name="Karasinski D."/>
            <person name="Kautmanova I."/>
            <person name="Kiss B."/>
            <person name="Kocsube S."/>
            <person name="Kotiranta H."/>
            <person name="LaButti K.M."/>
            <person name="Lechner B.E."/>
            <person name="Liimatainen K."/>
            <person name="Lipzen A."/>
            <person name="Lukacs Z."/>
            <person name="Mihaltcheva S."/>
            <person name="Morgado L.N."/>
            <person name="Niskanen T."/>
            <person name="Noordeloos M.E."/>
            <person name="Ohm R.A."/>
            <person name="Ortiz-Santana B."/>
            <person name="Ovrebo C."/>
            <person name="Racz N."/>
            <person name="Riley R."/>
            <person name="Savchenko A."/>
            <person name="Shiryaev A."/>
            <person name="Soop K."/>
            <person name="Spirin V."/>
            <person name="Szebenyi C."/>
            <person name="Tomsovsky M."/>
            <person name="Tulloss R.E."/>
            <person name="Uehling J."/>
            <person name="Grigoriev I.V."/>
            <person name="Vagvolgyi C."/>
            <person name="Papp T."/>
            <person name="Martin F.M."/>
            <person name="Miettinen O."/>
            <person name="Hibbett D.S."/>
            <person name="Nagy L.G."/>
        </authorList>
    </citation>
    <scope>NUCLEOTIDE SEQUENCE [LARGE SCALE GENOMIC DNA]</scope>
    <source>
        <strain evidence="2 3">CBS 962.96</strain>
    </source>
</reference>
<dbReference type="AlphaFoldDB" id="A0A4S8MDI4"/>
<dbReference type="PANTHER" id="PTHR10622:SF12">
    <property type="entry name" value="HET DOMAIN-CONTAINING PROTEIN"/>
    <property type="match status" value="1"/>
</dbReference>
<evidence type="ECO:0000313" key="3">
    <source>
        <dbReference type="Proteomes" id="UP000297245"/>
    </source>
</evidence>
<protein>
    <recommendedName>
        <fullName evidence="1">Heterokaryon incompatibility domain-containing protein</fullName>
    </recommendedName>
</protein>
<evidence type="ECO:0000313" key="2">
    <source>
        <dbReference type="EMBL" id="THV00635.1"/>
    </source>
</evidence>
<dbReference type="InterPro" id="IPR010730">
    <property type="entry name" value="HET"/>
</dbReference>
<dbReference type="PANTHER" id="PTHR10622">
    <property type="entry name" value="HET DOMAIN-CONTAINING PROTEIN"/>
    <property type="match status" value="1"/>
</dbReference>
<evidence type="ECO:0000259" key="1">
    <source>
        <dbReference type="Pfam" id="PF06985"/>
    </source>
</evidence>
<accession>A0A4S8MDI4</accession>